<dbReference type="eggNOG" id="COG1960">
    <property type="taxonomic scope" value="Bacteria"/>
</dbReference>
<dbReference type="GO" id="GO:0003995">
    <property type="term" value="F:acyl-CoA dehydrogenase activity"/>
    <property type="evidence" value="ECO:0007669"/>
    <property type="project" value="InterPro"/>
</dbReference>
<dbReference type="PANTHER" id="PTHR43884:SF12">
    <property type="entry name" value="ISOVALERYL-COA DEHYDROGENASE, MITOCHONDRIAL-RELATED"/>
    <property type="match status" value="1"/>
</dbReference>
<evidence type="ECO:0000256" key="1">
    <source>
        <dbReference type="ARBA" id="ARBA00001974"/>
    </source>
</evidence>
<dbReference type="InterPro" id="IPR036250">
    <property type="entry name" value="AcylCo_DH-like_C"/>
</dbReference>
<dbReference type="PROSITE" id="PS00072">
    <property type="entry name" value="ACYL_COA_DH_1"/>
    <property type="match status" value="1"/>
</dbReference>
<dbReference type="EMBL" id="CP003360">
    <property type="protein sequence ID" value="AFM24084.1"/>
    <property type="molecule type" value="Genomic_DNA"/>
</dbReference>
<dbReference type="Proteomes" id="UP000006055">
    <property type="component" value="Chromosome"/>
</dbReference>
<dbReference type="InterPro" id="IPR009100">
    <property type="entry name" value="AcylCoA_DH/oxidase_NM_dom_sf"/>
</dbReference>
<dbReference type="AlphaFoldDB" id="I4C3E3"/>
<dbReference type="Pfam" id="PF02770">
    <property type="entry name" value="Acyl-CoA_dh_M"/>
    <property type="match status" value="1"/>
</dbReference>
<dbReference type="PIRSF" id="PIRSF016578">
    <property type="entry name" value="HsaA"/>
    <property type="match status" value="1"/>
</dbReference>
<dbReference type="OrthoDB" id="9765339at2"/>
<sequence>MEYTLSDDQRNIVEAARKFATKEFPQVARECDRDEKFPRELWQKAGELGFMGIFISPEYGGLGLGILEHAMVMEEFWRVDPGVGNILLAVFGAEILGAFGTAEQKQKYLPAIAEGKAIMGCAITEPNAGSDIFGVKTRAARTENGYRISGTKQFITNGSIADFLVVFCLTNPDAEPTKQFSFVMIERDRKGFTSSKLTGKMGIRASDTAELSFDEVEVPAENLIGGKEGQGFRQVMHLFNLNRIVAAAQGVGVAQGALDKAISYVKERSQFGSPLASFQGLQFKLAEMAADIESARLLYHKAAWSVDNGTIDRKLISIAKLLSGKTAVRVTDEALQLHGGYGYMAEYDVERFYRDAKIVEIYEGTKEIEKVTIARELLK</sequence>
<dbReference type="FunFam" id="1.10.540.10:FF:000002">
    <property type="entry name" value="Acyl-CoA dehydrogenase FadE19"/>
    <property type="match status" value="1"/>
</dbReference>
<dbReference type="InterPro" id="IPR037069">
    <property type="entry name" value="AcylCoA_DH/ox_N_sf"/>
</dbReference>
<evidence type="ECO:0000313" key="12">
    <source>
        <dbReference type="Proteomes" id="UP000006055"/>
    </source>
</evidence>
<dbReference type="RefSeq" id="WP_014809234.1">
    <property type="nucleotide sequence ID" value="NC_018025.1"/>
</dbReference>
<dbReference type="FunFam" id="2.40.110.10:FF:000002">
    <property type="entry name" value="Acyl-CoA dehydrogenase fadE12"/>
    <property type="match status" value="1"/>
</dbReference>
<evidence type="ECO:0000259" key="9">
    <source>
        <dbReference type="Pfam" id="PF02770"/>
    </source>
</evidence>
<dbReference type="Pfam" id="PF02771">
    <property type="entry name" value="Acyl-CoA_dh_N"/>
    <property type="match status" value="1"/>
</dbReference>
<dbReference type="Gene3D" id="2.40.110.10">
    <property type="entry name" value="Butyryl-CoA Dehydrogenase, subunit A, domain 2"/>
    <property type="match status" value="1"/>
</dbReference>
<keyword evidence="4 7" id="KW-0285">Flavoprotein</keyword>
<proteinExistence type="inferred from homology"/>
<dbReference type="InterPro" id="IPR046373">
    <property type="entry name" value="Acyl-CoA_Oxase/DH_mid-dom_sf"/>
</dbReference>
<dbReference type="GO" id="GO:0050660">
    <property type="term" value="F:flavin adenine dinucleotide binding"/>
    <property type="evidence" value="ECO:0007669"/>
    <property type="project" value="InterPro"/>
</dbReference>
<dbReference type="Gene3D" id="1.20.140.10">
    <property type="entry name" value="Butyryl-CoA Dehydrogenase, subunit A, domain 3"/>
    <property type="match status" value="1"/>
</dbReference>
<evidence type="ECO:0000256" key="3">
    <source>
        <dbReference type="ARBA" id="ARBA00011881"/>
    </source>
</evidence>
<dbReference type="PATRIC" id="fig|706587.4.peg.1575"/>
<evidence type="ECO:0000256" key="4">
    <source>
        <dbReference type="ARBA" id="ARBA00022630"/>
    </source>
</evidence>
<dbReference type="Gene3D" id="1.10.540.10">
    <property type="entry name" value="Acyl-CoA dehydrogenase/oxidase, N-terminal domain"/>
    <property type="match status" value="1"/>
</dbReference>
<dbReference type="HOGENOM" id="CLU_018204_3_5_7"/>
<keyword evidence="6 7" id="KW-0560">Oxidoreductase</keyword>
<organism evidence="11 12">
    <name type="scientific">Desulfomonile tiedjei (strain ATCC 49306 / DSM 6799 / DCB-1)</name>
    <dbReference type="NCBI Taxonomy" id="706587"/>
    <lineage>
        <taxon>Bacteria</taxon>
        <taxon>Pseudomonadati</taxon>
        <taxon>Thermodesulfobacteriota</taxon>
        <taxon>Desulfomonilia</taxon>
        <taxon>Desulfomonilales</taxon>
        <taxon>Desulfomonilaceae</taxon>
        <taxon>Desulfomonile</taxon>
    </lineage>
</organism>
<comment type="similarity">
    <text evidence="2 7">Belongs to the acyl-CoA dehydrogenase family.</text>
</comment>
<evidence type="ECO:0000256" key="7">
    <source>
        <dbReference type="RuleBase" id="RU362125"/>
    </source>
</evidence>
<evidence type="ECO:0000256" key="5">
    <source>
        <dbReference type="ARBA" id="ARBA00022827"/>
    </source>
</evidence>
<feature type="domain" description="Acyl-CoA oxidase/dehydrogenase middle" evidence="9">
    <location>
        <begin position="121"/>
        <end position="216"/>
    </location>
</feature>
<dbReference type="Pfam" id="PF00441">
    <property type="entry name" value="Acyl-CoA_dh_1"/>
    <property type="match status" value="1"/>
</dbReference>
<dbReference type="PROSITE" id="PS00073">
    <property type="entry name" value="ACYL_COA_DH_2"/>
    <property type="match status" value="1"/>
</dbReference>
<dbReference type="FunFam" id="1.20.140.10:FF:000001">
    <property type="entry name" value="Acyl-CoA dehydrogenase"/>
    <property type="match status" value="1"/>
</dbReference>
<dbReference type="SUPFAM" id="SSF47203">
    <property type="entry name" value="Acyl-CoA dehydrogenase C-terminal domain-like"/>
    <property type="match status" value="1"/>
</dbReference>
<feature type="domain" description="Acyl-CoA dehydrogenase/oxidase N-terminal" evidence="10">
    <location>
        <begin position="6"/>
        <end position="116"/>
    </location>
</feature>
<gene>
    <name evidence="11" type="ordered locus">Desti_1372</name>
</gene>
<evidence type="ECO:0000313" key="11">
    <source>
        <dbReference type="EMBL" id="AFM24084.1"/>
    </source>
</evidence>
<evidence type="ECO:0000259" key="10">
    <source>
        <dbReference type="Pfam" id="PF02771"/>
    </source>
</evidence>
<dbReference type="PANTHER" id="PTHR43884">
    <property type="entry name" value="ACYL-COA DEHYDROGENASE"/>
    <property type="match status" value="1"/>
</dbReference>
<comment type="subunit">
    <text evidence="3">Homotetramer.</text>
</comment>
<evidence type="ECO:0000256" key="2">
    <source>
        <dbReference type="ARBA" id="ARBA00009347"/>
    </source>
</evidence>
<dbReference type="KEGG" id="dti:Desti_1372"/>
<comment type="cofactor">
    <cofactor evidence="1 7">
        <name>FAD</name>
        <dbReference type="ChEBI" id="CHEBI:57692"/>
    </cofactor>
</comment>
<reference evidence="12" key="1">
    <citation type="submission" date="2012-06" db="EMBL/GenBank/DDBJ databases">
        <title>Complete sequence of chromosome of Desulfomonile tiedjei DSM 6799.</title>
        <authorList>
            <person name="Lucas S."/>
            <person name="Copeland A."/>
            <person name="Lapidus A."/>
            <person name="Glavina del Rio T."/>
            <person name="Dalin E."/>
            <person name="Tice H."/>
            <person name="Bruce D."/>
            <person name="Goodwin L."/>
            <person name="Pitluck S."/>
            <person name="Peters L."/>
            <person name="Ovchinnikova G."/>
            <person name="Zeytun A."/>
            <person name="Lu M."/>
            <person name="Kyrpides N."/>
            <person name="Mavromatis K."/>
            <person name="Ivanova N."/>
            <person name="Brettin T."/>
            <person name="Detter J.C."/>
            <person name="Han C."/>
            <person name="Larimer F."/>
            <person name="Land M."/>
            <person name="Hauser L."/>
            <person name="Markowitz V."/>
            <person name="Cheng J.-F."/>
            <person name="Hugenholtz P."/>
            <person name="Woyke T."/>
            <person name="Wu D."/>
            <person name="Spring S."/>
            <person name="Schroeder M."/>
            <person name="Brambilla E."/>
            <person name="Klenk H.-P."/>
            <person name="Eisen J.A."/>
        </authorList>
    </citation>
    <scope>NUCLEOTIDE SEQUENCE [LARGE SCALE GENOMIC DNA]</scope>
    <source>
        <strain evidence="12">ATCC 49306 / DSM 6799 / DCB-1</strain>
    </source>
</reference>
<dbReference type="InterPro" id="IPR006091">
    <property type="entry name" value="Acyl-CoA_Oxase/DH_mid-dom"/>
</dbReference>
<protein>
    <submittedName>
        <fullName evidence="11">Acyl-CoA dehydrogenase</fullName>
    </submittedName>
</protein>
<dbReference type="InterPro" id="IPR009075">
    <property type="entry name" value="AcylCo_DH/oxidase_C"/>
</dbReference>
<accession>I4C3E3</accession>
<dbReference type="STRING" id="706587.Desti_1372"/>
<feature type="domain" description="Acyl-CoA dehydrogenase/oxidase C-terminal" evidence="8">
    <location>
        <begin position="229"/>
        <end position="378"/>
    </location>
</feature>
<keyword evidence="12" id="KW-1185">Reference proteome</keyword>
<evidence type="ECO:0000259" key="8">
    <source>
        <dbReference type="Pfam" id="PF00441"/>
    </source>
</evidence>
<keyword evidence="5 7" id="KW-0274">FAD</keyword>
<dbReference type="InterPro" id="IPR006089">
    <property type="entry name" value="Acyl-CoA_DH_CS"/>
</dbReference>
<dbReference type="InterPro" id="IPR013786">
    <property type="entry name" value="AcylCoA_DH/ox_N"/>
</dbReference>
<evidence type="ECO:0000256" key="6">
    <source>
        <dbReference type="ARBA" id="ARBA00023002"/>
    </source>
</evidence>
<dbReference type="SUPFAM" id="SSF56645">
    <property type="entry name" value="Acyl-CoA dehydrogenase NM domain-like"/>
    <property type="match status" value="1"/>
</dbReference>
<name>I4C3E3_DESTA</name>